<proteinExistence type="predicted"/>
<evidence type="ECO:0000313" key="2">
    <source>
        <dbReference type="Proteomes" id="UP001152300"/>
    </source>
</evidence>
<comment type="caution">
    <text evidence="1">The sequence shown here is derived from an EMBL/GenBank/DDBJ whole genome shotgun (WGS) entry which is preliminary data.</text>
</comment>
<organism evidence="1 2">
    <name type="scientific">Sclerotinia nivalis</name>
    <dbReference type="NCBI Taxonomy" id="352851"/>
    <lineage>
        <taxon>Eukaryota</taxon>
        <taxon>Fungi</taxon>
        <taxon>Dikarya</taxon>
        <taxon>Ascomycota</taxon>
        <taxon>Pezizomycotina</taxon>
        <taxon>Leotiomycetes</taxon>
        <taxon>Helotiales</taxon>
        <taxon>Sclerotiniaceae</taxon>
        <taxon>Sclerotinia</taxon>
    </lineage>
</organism>
<accession>A0A9X0APH2</accession>
<evidence type="ECO:0000313" key="1">
    <source>
        <dbReference type="EMBL" id="KAJ8066532.1"/>
    </source>
</evidence>
<gene>
    <name evidence="1" type="ORF">OCU04_005588</name>
</gene>
<reference evidence="1" key="1">
    <citation type="submission" date="2022-11" db="EMBL/GenBank/DDBJ databases">
        <title>Genome Resource of Sclerotinia nivalis Strain SnTB1, a Plant Pathogen Isolated from American Ginseng.</title>
        <authorList>
            <person name="Fan S."/>
        </authorList>
    </citation>
    <scope>NUCLEOTIDE SEQUENCE</scope>
    <source>
        <strain evidence="1">SnTB1</strain>
    </source>
</reference>
<dbReference type="EMBL" id="JAPEIS010000005">
    <property type="protein sequence ID" value="KAJ8066532.1"/>
    <property type="molecule type" value="Genomic_DNA"/>
</dbReference>
<dbReference type="Proteomes" id="UP001152300">
    <property type="component" value="Unassembled WGS sequence"/>
</dbReference>
<protein>
    <submittedName>
        <fullName evidence="1">Uncharacterized protein</fullName>
    </submittedName>
</protein>
<name>A0A9X0APH2_9HELO</name>
<keyword evidence="2" id="KW-1185">Reference proteome</keyword>
<sequence>MAIPPEGRVISTPILGSLLNESLNAVLGNWPQNWRPSCSAARETALNQLGEHWSGQHVVISFSNSVQILLCCLVEPALRSIVPMATQQQPSVCDCS</sequence>
<dbReference type="AlphaFoldDB" id="A0A9X0APH2"/>